<proteinExistence type="predicted"/>
<evidence type="ECO:0000313" key="2">
    <source>
        <dbReference type="EMBL" id="CAH1402805.1"/>
    </source>
</evidence>
<sequence length="647" mass="75618">MSAAIRDINGHVADHLSERIRTMTFSLISDLLSKWKAMYDLTEEEKDRRIEKLMMYVKGFYDEIAESEEEKRVEMLNKIEHKLQEFYKLQKELDMYDEIFTMDVKEPYTEFLKEVEKSMARFVEEKDKRLERLKKLLVEEQELCLALGCSPQQPLPNAVPSENQLDALQLRIFELNEDKICRLRTYVDSRSIITNLTKILEREPATLFEKDVHMNTEESFQPTAENMKKLESLKTMLEKLHEEAIIKREDLLEKLAKLWDRLKVDSSYREEFLFKYPSISRSNMEAIEREIDRCERQKRENMRQVIESAREQIRELWDKLTYSDEQRQQFKHFTTDHYSEDVLDLHEIEIERLELFYLQNQHIFELAEKRNELWERMLHLDFIAQDKTRLFNNRGGQLLKEEKERKALEVNLPKVDKQLKAALLEFGEPFYWHGHDLLQKITNDWEERIAVKESKKLARKFENQKALETEAMLGSRPAANQQKRKGLPPTGGGQPKARRCDLADRTVTLKVGYSNLGNSRSVEHGLESAISRENVGQFSISILPSCMIFSLSGPELCWHTGVRTPVGLTRTPLSTSTSSLASYSQFHEGIERSVTRSALKEVGNTPGIAHSSPTLVTPRRGTPASSKRTPQTIPRLTHCRKRLPINI</sequence>
<dbReference type="OrthoDB" id="642895at2759"/>
<evidence type="ECO:0000256" key="1">
    <source>
        <dbReference type="SAM" id="MobiDB-lite"/>
    </source>
</evidence>
<dbReference type="EMBL" id="OV725081">
    <property type="protein sequence ID" value="CAH1402805.1"/>
    <property type="molecule type" value="Genomic_DNA"/>
</dbReference>
<dbReference type="PANTHER" id="PTHR19321:SF41">
    <property type="entry name" value="FASCETTO-RELATED"/>
    <property type="match status" value="1"/>
</dbReference>
<name>A0A9P0MSC3_NEZVI</name>
<feature type="region of interest" description="Disordered" evidence="1">
    <location>
        <begin position="603"/>
        <end position="630"/>
    </location>
</feature>
<dbReference type="Pfam" id="PF03999">
    <property type="entry name" value="MAP65_ASE1"/>
    <property type="match status" value="1"/>
</dbReference>
<dbReference type="GO" id="GO:0005737">
    <property type="term" value="C:cytoplasm"/>
    <property type="evidence" value="ECO:0007669"/>
    <property type="project" value="TreeGrafter"/>
</dbReference>
<dbReference type="GO" id="GO:0008017">
    <property type="term" value="F:microtubule binding"/>
    <property type="evidence" value="ECO:0007669"/>
    <property type="project" value="InterPro"/>
</dbReference>
<feature type="region of interest" description="Disordered" evidence="1">
    <location>
        <begin position="469"/>
        <end position="498"/>
    </location>
</feature>
<dbReference type="InterPro" id="IPR007145">
    <property type="entry name" value="MAP65_Ase1_PRC1"/>
</dbReference>
<organism evidence="2 3">
    <name type="scientific">Nezara viridula</name>
    <name type="common">Southern green stink bug</name>
    <name type="synonym">Cimex viridulus</name>
    <dbReference type="NCBI Taxonomy" id="85310"/>
    <lineage>
        <taxon>Eukaryota</taxon>
        <taxon>Metazoa</taxon>
        <taxon>Ecdysozoa</taxon>
        <taxon>Arthropoda</taxon>
        <taxon>Hexapoda</taxon>
        <taxon>Insecta</taxon>
        <taxon>Pterygota</taxon>
        <taxon>Neoptera</taxon>
        <taxon>Paraneoptera</taxon>
        <taxon>Hemiptera</taxon>
        <taxon>Heteroptera</taxon>
        <taxon>Panheteroptera</taxon>
        <taxon>Pentatomomorpha</taxon>
        <taxon>Pentatomoidea</taxon>
        <taxon>Pentatomidae</taxon>
        <taxon>Pentatominae</taxon>
        <taxon>Nezara</taxon>
    </lineage>
</organism>
<evidence type="ECO:0008006" key="4">
    <source>
        <dbReference type="Google" id="ProtNLM"/>
    </source>
</evidence>
<gene>
    <name evidence="2" type="ORF">NEZAVI_LOCUS11542</name>
</gene>
<keyword evidence="3" id="KW-1185">Reference proteome</keyword>
<dbReference type="Gene3D" id="1.20.58.1520">
    <property type="match status" value="1"/>
</dbReference>
<dbReference type="PANTHER" id="PTHR19321">
    <property type="entry name" value="PROTEIN REGULATOR OF CYTOKINESIS 1 PRC1-RELATED"/>
    <property type="match status" value="1"/>
</dbReference>
<dbReference type="GO" id="GO:0051256">
    <property type="term" value="P:mitotic spindle midzone assembly"/>
    <property type="evidence" value="ECO:0007669"/>
    <property type="project" value="TreeGrafter"/>
</dbReference>
<protein>
    <recommendedName>
        <fullName evidence="4">Protein regulator of cytokinesis 1</fullName>
    </recommendedName>
</protein>
<reference evidence="2" key="1">
    <citation type="submission" date="2022-01" db="EMBL/GenBank/DDBJ databases">
        <authorList>
            <person name="King R."/>
        </authorList>
    </citation>
    <scope>NUCLEOTIDE SEQUENCE</scope>
</reference>
<dbReference type="AlphaFoldDB" id="A0A9P0MSC3"/>
<accession>A0A9P0MSC3</accession>
<dbReference type="GO" id="GO:1990023">
    <property type="term" value="C:mitotic spindle midzone"/>
    <property type="evidence" value="ECO:0007669"/>
    <property type="project" value="TreeGrafter"/>
</dbReference>
<evidence type="ECO:0000313" key="3">
    <source>
        <dbReference type="Proteomes" id="UP001152798"/>
    </source>
</evidence>
<dbReference type="Proteomes" id="UP001152798">
    <property type="component" value="Chromosome 5"/>
</dbReference>